<reference evidence="10" key="1">
    <citation type="submission" date="2016-10" db="EMBL/GenBank/DDBJ databases">
        <authorList>
            <person name="Benchimol M."/>
            <person name="Almeida L.G."/>
            <person name="Vasconcelos A.T."/>
            <person name="Perreira-Neves A."/>
            <person name="Rosa I.A."/>
            <person name="Tasca T."/>
            <person name="Bogo M.R."/>
            <person name="de Souza W."/>
        </authorList>
    </citation>
    <scope>NUCLEOTIDE SEQUENCE [LARGE SCALE GENOMIC DNA]</scope>
    <source>
        <strain evidence="10">K</strain>
    </source>
</reference>
<comment type="similarity">
    <text evidence="1 6">Belongs to the peptidase S8 family.</text>
</comment>
<keyword evidence="3 6" id="KW-0378">Hydrolase</keyword>
<dbReference type="CDD" id="cd04842">
    <property type="entry name" value="Peptidases_S8_Kp43_protease"/>
    <property type="match status" value="1"/>
</dbReference>
<dbReference type="EMBL" id="MLAK01000981">
    <property type="protein sequence ID" value="OHS99916.1"/>
    <property type="molecule type" value="Genomic_DNA"/>
</dbReference>
<dbReference type="InterPro" id="IPR015500">
    <property type="entry name" value="Peptidase_S8_subtilisin-rel"/>
</dbReference>
<dbReference type="Gene3D" id="3.40.50.200">
    <property type="entry name" value="Peptidase S8/S53 domain"/>
    <property type="match status" value="2"/>
</dbReference>
<feature type="compositionally biased region" description="Low complexity" evidence="7">
    <location>
        <begin position="1039"/>
        <end position="1053"/>
    </location>
</feature>
<organism evidence="10 11">
    <name type="scientific">Tritrichomonas foetus</name>
    <dbReference type="NCBI Taxonomy" id="1144522"/>
    <lineage>
        <taxon>Eukaryota</taxon>
        <taxon>Metamonada</taxon>
        <taxon>Parabasalia</taxon>
        <taxon>Tritrichomonadida</taxon>
        <taxon>Tritrichomonadidae</taxon>
        <taxon>Tritrichomonas</taxon>
    </lineage>
</organism>
<keyword evidence="11" id="KW-1185">Reference proteome</keyword>
<dbReference type="AlphaFoldDB" id="A0A1J4JRP1"/>
<dbReference type="InterPro" id="IPR034058">
    <property type="entry name" value="TagA/B/C/D_pept_dom"/>
</dbReference>
<evidence type="ECO:0000256" key="7">
    <source>
        <dbReference type="SAM" id="MobiDB-lite"/>
    </source>
</evidence>
<protein>
    <recommendedName>
        <fullName evidence="9">Peptidase S8/S53 domain-containing protein</fullName>
    </recommendedName>
</protein>
<feature type="transmembrane region" description="Helical" evidence="8">
    <location>
        <begin position="977"/>
        <end position="1002"/>
    </location>
</feature>
<dbReference type="SUPFAM" id="SSF52743">
    <property type="entry name" value="Subtilisin-like"/>
    <property type="match status" value="1"/>
</dbReference>
<keyword evidence="8" id="KW-0812">Transmembrane</keyword>
<dbReference type="PANTHER" id="PTHR43399">
    <property type="entry name" value="SUBTILISIN-RELATED"/>
    <property type="match status" value="1"/>
</dbReference>
<evidence type="ECO:0000259" key="9">
    <source>
        <dbReference type="Pfam" id="PF00082"/>
    </source>
</evidence>
<evidence type="ECO:0000256" key="8">
    <source>
        <dbReference type="SAM" id="Phobius"/>
    </source>
</evidence>
<feature type="region of interest" description="Disordered" evidence="7">
    <location>
        <begin position="1014"/>
        <end position="1093"/>
    </location>
</feature>
<feature type="compositionally biased region" description="Basic residues" evidence="7">
    <location>
        <begin position="1014"/>
        <end position="1029"/>
    </location>
</feature>
<dbReference type="VEuPathDB" id="TrichDB:TRFO_33558"/>
<dbReference type="GO" id="GO:0006508">
    <property type="term" value="P:proteolysis"/>
    <property type="evidence" value="ECO:0007669"/>
    <property type="project" value="UniProtKB-KW"/>
</dbReference>
<dbReference type="InterPro" id="IPR051048">
    <property type="entry name" value="Peptidase_S8/S53_subtilisin"/>
</dbReference>
<sequence>MIIFFLCLRDIIELQTNQIEYLGNTVTLPKYSLLSENTEKSYYFVQFPDDVNCDILSEAEIELDSDSHITSNTCLVFLSPKDIQLIKEQFNTAKISELQAHDKMNSIGYDYANYKHFVGRFHKSFIPKNNSLIQFSKLSDEFYSIKTDNLENVLSIKALRSISKQPIGKLMNRWNSGFIQKNQIPSDLKIPRYFSEKGLNGTGQIITVVDSGLDLNSSYFSDPSEKVEFDVVNKNHRKVVLYTCYGNDKDSTDMHGTHTAGIAAGQYLNTGNSSKNPEKELYNGVAFGSKLNIVDITENEQTGTTVLNFPSLLLGEAMGRVNSKIALNGWGTNRNSDTMYYYDMLAENSYDRLFIFPAGNKGSGQSTITTPGDGKNVLTVGALDTMWGSLFENKNNRNYILTRQNSEEKLNLTILNLSKDYFYTYNYGRKVKNAKIVQDISKITEETIYLTKTTDFCAIINQTNKLNPLAIIYIGDSEPSCSFNDSVNESTNSSNPEFNNTLYTLNNDLFNTYLENHKMNEVISDIPVFYSNETRILDEKIFDFVSIEIEISQQMYEIAQVAKYSSRGPNFVGIQKPDVVAPGTNIYSADSDFVSVSDGTSNAAAYVAGAAALVYEYFERGFYPTGLEIKTDSMQPGADLVRAIIIASADPLPGQGRKPNSASGHGSVNLANILTFNDHLKVFKEIKVANSDHVILKFNLSKEITEDLRIALSYRDSPSTSSTVALSSDIDLYLKLPNQTIIYGNHHEDNLEERFSTNEKILIYQNELQSILKQQTDQKNSSFEFEIHLVAGYGFSTLQHGGLVSFCIHGNLDPQFNEYKIVTIPNGLNECTFPQTGINCQYNATELPADNTTTFYIHSGTSSLVYIPLPHNYKKVYVRIHRFPEISGKIGLQFIPNKINHYANNYPYIASMTAPNSVVSMSRSMFGTSKFVGLRISNFAGIDYRTEATITYEHEIPPPSPTRSLVATIPAKVKMHLGIGFGLFGVFFIPTMVFLVLSCILTRKAYAIGALKKRNRRGRKSKGQKRSTKSKGNEKEASKSNQEQSSNSKKTQNLKQKPNQKNRLQKPKRDEVPHPLDLKESNDNQSIKEELLP</sequence>
<dbReference type="GeneID" id="94843850"/>
<dbReference type="InterPro" id="IPR036852">
    <property type="entry name" value="Peptidase_S8/S53_dom_sf"/>
</dbReference>
<dbReference type="PROSITE" id="PS51892">
    <property type="entry name" value="SUBTILASE"/>
    <property type="match status" value="1"/>
</dbReference>
<evidence type="ECO:0000256" key="3">
    <source>
        <dbReference type="ARBA" id="ARBA00022801"/>
    </source>
</evidence>
<dbReference type="PANTHER" id="PTHR43399:SF4">
    <property type="entry name" value="CELL WALL-ASSOCIATED PROTEASE"/>
    <property type="match status" value="1"/>
</dbReference>
<evidence type="ECO:0000256" key="4">
    <source>
        <dbReference type="ARBA" id="ARBA00022825"/>
    </source>
</evidence>
<dbReference type="InterPro" id="IPR023827">
    <property type="entry name" value="Peptidase_S8_Asp-AS"/>
</dbReference>
<dbReference type="Pfam" id="PF00082">
    <property type="entry name" value="Peptidase_S8"/>
    <property type="match status" value="1"/>
</dbReference>
<keyword evidence="2 6" id="KW-0645">Protease</keyword>
<feature type="compositionally biased region" description="Basic and acidic residues" evidence="7">
    <location>
        <begin position="1067"/>
        <end position="1093"/>
    </location>
</feature>
<evidence type="ECO:0000256" key="2">
    <source>
        <dbReference type="ARBA" id="ARBA00022670"/>
    </source>
</evidence>
<evidence type="ECO:0000313" key="10">
    <source>
        <dbReference type="EMBL" id="OHS99916.1"/>
    </source>
</evidence>
<evidence type="ECO:0000313" key="11">
    <source>
        <dbReference type="Proteomes" id="UP000179807"/>
    </source>
</evidence>
<dbReference type="PROSITE" id="PS00136">
    <property type="entry name" value="SUBTILASE_ASP"/>
    <property type="match status" value="1"/>
</dbReference>
<dbReference type="InterPro" id="IPR000209">
    <property type="entry name" value="Peptidase_S8/S53_dom"/>
</dbReference>
<dbReference type="PRINTS" id="PR00723">
    <property type="entry name" value="SUBTILISIN"/>
</dbReference>
<keyword evidence="4 6" id="KW-0720">Serine protease</keyword>
<gene>
    <name evidence="10" type="ORF">TRFO_33558</name>
</gene>
<name>A0A1J4JRP1_9EUKA</name>
<keyword evidence="8" id="KW-0472">Membrane</keyword>
<keyword evidence="8" id="KW-1133">Transmembrane helix</keyword>
<accession>A0A1J4JRP1</accession>
<dbReference type="RefSeq" id="XP_068353053.1">
    <property type="nucleotide sequence ID" value="XM_068509146.1"/>
</dbReference>
<evidence type="ECO:0000256" key="5">
    <source>
        <dbReference type="PIRSR" id="PIRSR615500-1"/>
    </source>
</evidence>
<feature type="active site" description="Charge relay system" evidence="5 6">
    <location>
        <position position="255"/>
    </location>
</feature>
<dbReference type="Proteomes" id="UP000179807">
    <property type="component" value="Unassembled WGS sequence"/>
</dbReference>
<evidence type="ECO:0000256" key="6">
    <source>
        <dbReference type="PROSITE-ProRule" id="PRU01240"/>
    </source>
</evidence>
<proteinExistence type="inferred from homology"/>
<feature type="active site" description="Charge relay system" evidence="5 6">
    <location>
        <position position="601"/>
    </location>
</feature>
<feature type="active site" description="Charge relay system" evidence="5 6">
    <location>
        <position position="210"/>
    </location>
</feature>
<dbReference type="GO" id="GO:0004252">
    <property type="term" value="F:serine-type endopeptidase activity"/>
    <property type="evidence" value="ECO:0007669"/>
    <property type="project" value="UniProtKB-UniRule"/>
</dbReference>
<dbReference type="Gene3D" id="2.60.120.380">
    <property type="match status" value="1"/>
</dbReference>
<comment type="caution">
    <text evidence="10">The sequence shown here is derived from an EMBL/GenBank/DDBJ whole genome shotgun (WGS) entry which is preliminary data.</text>
</comment>
<feature type="domain" description="Peptidase S8/S53" evidence="9">
    <location>
        <begin position="201"/>
        <end position="666"/>
    </location>
</feature>
<dbReference type="OrthoDB" id="4803627at2759"/>
<evidence type="ECO:0000256" key="1">
    <source>
        <dbReference type="ARBA" id="ARBA00011073"/>
    </source>
</evidence>